<dbReference type="EMBL" id="MU274909">
    <property type="protein sequence ID" value="KAI0089826.1"/>
    <property type="molecule type" value="Genomic_DNA"/>
</dbReference>
<proteinExistence type="predicted"/>
<accession>A0ACB8U6C1</accession>
<name>A0ACB8U6C1_9APHY</name>
<evidence type="ECO:0000313" key="1">
    <source>
        <dbReference type="EMBL" id="KAI0089826.1"/>
    </source>
</evidence>
<keyword evidence="2" id="KW-1185">Reference proteome</keyword>
<organism evidence="1 2">
    <name type="scientific">Irpex rosettiformis</name>
    <dbReference type="NCBI Taxonomy" id="378272"/>
    <lineage>
        <taxon>Eukaryota</taxon>
        <taxon>Fungi</taxon>
        <taxon>Dikarya</taxon>
        <taxon>Basidiomycota</taxon>
        <taxon>Agaricomycotina</taxon>
        <taxon>Agaricomycetes</taxon>
        <taxon>Polyporales</taxon>
        <taxon>Irpicaceae</taxon>
        <taxon>Irpex</taxon>
    </lineage>
</organism>
<comment type="caution">
    <text evidence="1">The sequence shown here is derived from an EMBL/GenBank/DDBJ whole genome shotgun (WGS) entry which is preliminary data.</text>
</comment>
<reference evidence="1" key="1">
    <citation type="journal article" date="2021" name="Environ. Microbiol.">
        <title>Gene family expansions and transcriptome signatures uncover fungal adaptations to wood decay.</title>
        <authorList>
            <person name="Hage H."/>
            <person name="Miyauchi S."/>
            <person name="Viragh M."/>
            <person name="Drula E."/>
            <person name="Min B."/>
            <person name="Chaduli D."/>
            <person name="Navarro D."/>
            <person name="Favel A."/>
            <person name="Norest M."/>
            <person name="Lesage-Meessen L."/>
            <person name="Balint B."/>
            <person name="Merenyi Z."/>
            <person name="de Eugenio L."/>
            <person name="Morin E."/>
            <person name="Martinez A.T."/>
            <person name="Baldrian P."/>
            <person name="Stursova M."/>
            <person name="Martinez M.J."/>
            <person name="Novotny C."/>
            <person name="Magnuson J.K."/>
            <person name="Spatafora J.W."/>
            <person name="Maurice S."/>
            <person name="Pangilinan J."/>
            <person name="Andreopoulos W."/>
            <person name="LaButti K."/>
            <person name="Hundley H."/>
            <person name="Na H."/>
            <person name="Kuo A."/>
            <person name="Barry K."/>
            <person name="Lipzen A."/>
            <person name="Henrissat B."/>
            <person name="Riley R."/>
            <person name="Ahrendt S."/>
            <person name="Nagy L.G."/>
            <person name="Grigoriev I.V."/>
            <person name="Martin F."/>
            <person name="Rosso M.N."/>
        </authorList>
    </citation>
    <scope>NUCLEOTIDE SEQUENCE</scope>
    <source>
        <strain evidence="1">CBS 384.51</strain>
    </source>
</reference>
<gene>
    <name evidence="1" type="ORF">BDY19DRAFT_941020</name>
</gene>
<dbReference type="Proteomes" id="UP001055072">
    <property type="component" value="Unassembled WGS sequence"/>
</dbReference>
<protein>
    <submittedName>
        <fullName evidence="1">Uncharacterized protein</fullName>
    </submittedName>
</protein>
<evidence type="ECO:0000313" key="2">
    <source>
        <dbReference type="Proteomes" id="UP001055072"/>
    </source>
</evidence>
<sequence>MLNILLYGIMMTQCFFYYSRYPGDKPWIKGLVTVLLCIDTVNSMFDIWWIYDTLILKFGDFQALETASWLFCTDPAIVGVTATIVQLFFAWRVKALTNNMWMVSIIVVTAMASIFGGLGTSIAIHMIPRWDEFHKFQVVVIVWLICAAVCDILITVSLTWHLRRHRTGFAGTDDLLNRIIRLTVQNGLITAVWASTDLVAYLATTSGLHLAFNVPLAKLYTNSLMSSLNSRAGLKYSTSGGTEKSQVEGDTRRHNVVNITASTTRPEVFIHVESHEMVDVDVNRKGDLEWSQDSTSHRSSDIKHAV</sequence>